<evidence type="ECO:0000313" key="2">
    <source>
        <dbReference type="Proteomes" id="UP000215355"/>
    </source>
</evidence>
<gene>
    <name evidence="1" type="ORF">SAMEA4412673_03752</name>
</gene>
<accession>A0AAJ4XF61</accession>
<dbReference type="EMBL" id="LT906468">
    <property type="protein sequence ID" value="SNV61926.1"/>
    <property type="molecule type" value="Genomic_DNA"/>
</dbReference>
<dbReference type="Proteomes" id="UP000215355">
    <property type="component" value="Chromosome 1"/>
</dbReference>
<dbReference type="NCBIfam" id="TIGR03781">
    <property type="entry name" value="Bac_Flav_CT_K"/>
    <property type="match status" value="1"/>
</dbReference>
<dbReference type="KEGG" id="smiz:4412673_03752"/>
<proteinExistence type="predicted"/>
<dbReference type="AlphaFoldDB" id="A0AAJ4XF61"/>
<reference evidence="1 2" key="1">
    <citation type="submission" date="2017-06" db="EMBL/GenBank/DDBJ databases">
        <authorList>
            <consortium name="Pathogen Informatics"/>
        </authorList>
    </citation>
    <scope>NUCLEOTIDE SEQUENCE [LARGE SCALE GENOMIC DNA]</scope>
    <source>
        <strain evidence="1 2">NCTC12149</strain>
    </source>
</reference>
<evidence type="ECO:0000313" key="1">
    <source>
        <dbReference type="EMBL" id="SNV61926.1"/>
    </source>
</evidence>
<dbReference type="InterPro" id="IPR022276">
    <property type="entry name" value="Conjug_transposon_TraK"/>
</dbReference>
<name>A0AAJ4XF61_9SPHI</name>
<protein>
    <submittedName>
        <fullName evidence="1">Bacteroides conjugative transposon TraK protein</fullName>
    </submittedName>
</protein>
<organism evidence="1 2">
    <name type="scientific">Sphingobacterium mizutaii</name>
    <dbReference type="NCBI Taxonomy" id="1010"/>
    <lineage>
        <taxon>Bacteria</taxon>
        <taxon>Pseudomonadati</taxon>
        <taxon>Bacteroidota</taxon>
        <taxon>Sphingobacteriia</taxon>
        <taxon>Sphingobacteriales</taxon>
        <taxon>Sphingobacteriaceae</taxon>
        <taxon>Sphingobacterium</taxon>
    </lineage>
</organism>
<sequence length="211" mass="24722">MNICTMFRKMKNIDSAFRYIRTFTILVVLLSSSISCLCLYWCFSSISRQQQTVYVLGNGQAFLASSSTRKDNLSAEARDHVQRFHELFFTLDPDEASIREHTTKALYLADQSAKKIYDNLRERDFYSQLVAANVNQSLRVDSIEVDLSEYPYRFRFYGTQLVTRPTTQTTRSLLCQGMLREVSRSENNSHGLLIERWEILENRDIRTRNRK</sequence>